<protein>
    <submittedName>
        <fullName evidence="2">Uncharacterized protein</fullName>
    </submittedName>
</protein>
<comment type="caution">
    <text evidence="2">The sequence shown here is derived from an EMBL/GenBank/DDBJ whole genome shotgun (WGS) entry which is preliminary data.</text>
</comment>
<evidence type="ECO:0000256" key="1">
    <source>
        <dbReference type="SAM" id="MobiDB-lite"/>
    </source>
</evidence>
<proteinExistence type="predicted"/>
<dbReference type="AlphaFoldDB" id="A0AAD8TA47"/>
<sequence length="152" mass="17767">MRAQTPELLPHQQTDEQKAFLAPKKMFIPPHTVKHFAETRAKKAKLAADYDRSLGQSSRARKERKIAQLGQQDNQSVPHFVVHSYDDPETASMIKREARGHGADVKYQDYFPTAEVIANKYRYGYDLVKPGQLARLWTQMRRLHEWYLRSKE</sequence>
<dbReference type="EMBL" id="JAUUTY010000002">
    <property type="protein sequence ID" value="KAK1677861.1"/>
    <property type="molecule type" value="Genomic_DNA"/>
</dbReference>
<keyword evidence="3" id="KW-1185">Reference proteome</keyword>
<gene>
    <name evidence="2" type="ORF">QYE76_038709</name>
</gene>
<organism evidence="2 3">
    <name type="scientific">Lolium multiflorum</name>
    <name type="common">Italian ryegrass</name>
    <name type="synonym">Lolium perenne subsp. multiflorum</name>
    <dbReference type="NCBI Taxonomy" id="4521"/>
    <lineage>
        <taxon>Eukaryota</taxon>
        <taxon>Viridiplantae</taxon>
        <taxon>Streptophyta</taxon>
        <taxon>Embryophyta</taxon>
        <taxon>Tracheophyta</taxon>
        <taxon>Spermatophyta</taxon>
        <taxon>Magnoliopsida</taxon>
        <taxon>Liliopsida</taxon>
        <taxon>Poales</taxon>
        <taxon>Poaceae</taxon>
        <taxon>BOP clade</taxon>
        <taxon>Pooideae</taxon>
        <taxon>Poodae</taxon>
        <taxon>Poeae</taxon>
        <taxon>Poeae Chloroplast Group 2 (Poeae type)</taxon>
        <taxon>Loliodinae</taxon>
        <taxon>Loliinae</taxon>
        <taxon>Lolium</taxon>
    </lineage>
</organism>
<evidence type="ECO:0000313" key="3">
    <source>
        <dbReference type="Proteomes" id="UP001231189"/>
    </source>
</evidence>
<reference evidence="2" key="1">
    <citation type="submission" date="2023-07" db="EMBL/GenBank/DDBJ databases">
        <title>A chromosome-level genome assembly of Lolium multiflorum.</title>
        <authorList>
            <person name="Chen Y."/>
            <person name="Copetti D."/>
            <person name="Kolliker R."/>
            <person name="Studer B."/>
        </authorList>
    </citation>
    <scope>NUCLEOTIDE SEQUENCE</scope>
    <source>
        <strain evidence="2">02402/16</strain>
        <tissue evidence="2">Leaf</tissue>
    </source>
</reference>
<accession>A0AAD8TA47</accession>
<feature type="region of interest" description="Disordered" evidence="1">
    <location>
        <begin position="48"/>
        <end position="79"/>
    </location>
</feature>
<name>A0AAD8TA47_LOLMU</name>
<dbReference type="Proteomes" id="UP001231189">
    <property type="component" value="Unassembled WGS sequence"/>
</dbReference>
<evidence type="ECO:0000313" key="2">
    <source>
        <dbReference type="EMBL" id="KAK1677861.1"/>
    </source>
</evidence>